<dbReference type="PROSITE" id="PS51194">
    <property type="entry name" value="HELICASE_CTER"/>
    <property type="match status" value="1"/>
</dbReference>
<dbReference type="Pfam" id="PF13445">
    <property type="entry name" value="zf-RING_UBOX"/>
    <property type="match status" value="1"/>
</dbReference>
<feature type="compositionally biased region" description="Acidic residues" evidence="11">
    <location>
        <begin position="1009"/>
        <end position="1038"/>
    </location>
</feature>
<dbReference type="GO" id="GO:0005737">
    <property type="term" value="C:cytoplasm"/>
    <property type="evidence" value="ECO:0007669"/>
    <property type="project" value="TreeGrafter"/>
</dbReference>
<accession>A0A8K0UKT6</accession>
<evidence type="ECO:0000256" key="2">
    <source>
        <dbReference type="ARBA" id="ARBA00022723"/>
    </source>
</evidence>
<dbReference type="Pfam" id="PF00176">
    <property type="entry name" value="SNF2-rel_dom"/>
    <property type="match status" value="1"/>
</dbReference>
<evidence type="ECO:0000256" key="4">
    <source>
        <dbReference type="ARBA" id="ARBA00022771"/>
    </source>
</evidence>
<evidence type="ECO:0000313" key="15">
    <source>
        <dbReference type="EMBL" id="KAH8097049.1"/>
    </source>
</evidence>
<dbReference type="InterPro" id="IPR050628">
    <property type="entry name" value="SNF2_RAD54_helicase_TF"/>
</dbReference>
<dbReference type="InterPro" id="IPR013083">
    <property type="entry name" value="Znf_RING/FYVE/PHD"/>
</dbReference>
<dbReference type="SMART" id="SM00490">
    <property type="entry name" value="HELICc"/>
    <property type="match status" value="1"/>
</dbReference>
<evidence type="ECO:0000259" key="13">
    <source>
        <dbReference type="PROSITE" id="PS51192"/>
    </source>
</evidence>
<comment type="similarity">
    <text evidence="1">Belongs to the SNF2/RAD54 helicase family.</text>
</comment>
<dbReference type="PANTHER" id="PTHR45626">
    <property type="entry name" value="TRANSCRIPTION TERMINATION FACTOR 2-RELATED"/>
    <property type="match status" value="1"/>
</dbReference>
<feature type="region of interest" description="Disordered" evidence="11">
    <location>
        <begin position="192"/>
        <end position="218"/>
    </location>
</feature>
<feature type="compositionally biased region" description="Basic and acidic residues" evidence="11">
    <location>
        <begin position="201"/>
        <end position="214"/>
    </location>
</feature>
<dbReference type="Gene3D" id="3.40.50.10810">
    <property type="entry name" value="Tandem AAA-ATPase domain"/>
    <property type="match status" value="1"/>
</dbReference>
<protein>
    <submittedName>
        <fullName evidence="15">SNF2 family N-terminal domain-containing protein</fullName>
    </submittedName>
</protein>
<feature type="domain" description="Helicase ATP-binding" evidence="13">
    <location>
        <begin position="493"/>
        <end position="702"/>
    </location>
</feature>
<feature type="domain" description="RING-type" evidence="12">
    <location>
        <begin position="885"/>
        <end position="938"/>
    </location>
</feature>
<dbReference type="InterPro" id="IPR027370">
    <property type="entry name" value="Znf-RING_euk"/>
</dbReference>
<dbReference type="GO" id="GO:0005634">
    <property type="term" value="C:nucleus"/>
    <property type="evidence" value="ECO:0007669"/>
    <property type="project" value="TreeGrafter"/>
</dbReference>
<dbReference type="InterPro" id="IPR001841">
    <property type="entry name" value="Znf_RING"/>
</dbReference>
<evidence type="ECO:0000256" key="9">
    <source>
        <dbReference type="PROSITE-ProRule" id="PRU00175"/>
    </source>
</evidence>
<dbReference type="InterPro" id="IPR027417">
    <property type="entry name" value="P-loop_NTPase"/>
</dbReference>
<dbReference type="GO" id="GO:0008094">
    <property type="term" value="F:ATP-dependent activity, acting on DNA"/>
    <property type="evidence" value="ECO:0007669"/>
    <property type="project" value="TreeGrafter"/>
</dbReference>
<dbReference type="Gene3D" id="3.30.40.10">
    <property type="entry name" value="Zinc/RING finger domain, C3HC4 (zinc finger)"/>
    <property type="match status" value="1"/>
</dbReference>
<dbReference type="InterPro" id="IPR001650">
    <property type="entry name" value="Helicase_C-like"/>
</dbReference>
<evidence type="ECO:0000256" key="1">
    <source>
        <dbReference type="ARBA" id="ARBA00007025"/>
    </source>
</evidence>
<keyword evidence="16" id="KW-1185">Reference proteome</keyword>
<dbReference type="SUPFAM" id="SSF57850">
    <property type="entry name" value="RING/U-box"/>
    <property type="match status" value="1"/>
</dbReference>
<evidence type="ECO:0000313" key="16">
    <source>
        <dbReference type="Proteomes" id="UP000813824"/>
    </source>
</evidence>
<dbReference type="GO" id="GO:0016787">
    <property type="term" value="F:hydrolase activity"/>
    <property type="evidence" value="ECO:0007669"/>
    <property type="project" value="UniProtKB-KW"/>
</dbReference>
<dbReference type="SMART" id="SM00184">
    <property type="entry name" value="RING"/>
    <property type="match status" value="1"/>
</dbReference>
<evidence type="ECO:0000256" key="11">
    <source>
        <dbReference type="SAM" id="MobiDB-lite"/>
    </source>
</evidence>
<dbReference type="Gene3D" id="3.40.50.300">
    <property type="entry name" value="P-loop containing nucleotide triphosphate hydrolases"/>
    <property type="match status" value="1"/>
</dbReference>
<feature type="region of interest" description="Disordered" evidence="11">
    <location>
        <begin position="120"/>
        <end position="144"/>
    </location>
</feature>
<keyword evidence="2" id="KW-0479">Metal-binding</keyword>
<dbReference type="InterPro" id="IPR049730">
    <property type="entry name" value="SNF2/RAD54-like_C"/>
</dbReference>
<dbReference type="InterPro" id="IPR014001">
    <property type="entry name" value="Helicase_ATP-bd"/>
</dbReference>
<reference evidence="15" key="1">
    <citation type="journal article" date="2021" name="New Phytol.">
        <title>Evolutionary innovations through gain and loss of genes in the ectomycorrhizal Boletales.</title>
        <authorList>
            <person name="Wu G."/>
            <person name="Miyauchi S."/>
            <person name="Morin E."/>
            <person name="Kuo A."/>
            <person name="Drula E."/>
            <person name="Varga T."/>
            <person name="Kohler A."/>
            <person name="Feng B."/>
            <person name="Cao Y."/>
            <person name="Lipzen A."/>
            <person name="Daum C."/>
            <person name="Hundley H."/>
            <person name="Pangilinan J."/>
            <person name="Johnson J."/>
            <person name="Barry K."/>
            <person name="LaButti K."/>
            <person name="Ng V."/>
            <person name="Ahrendt S."/>
            <person name="Min B."/>
            <person name="Choi I.G."/>
            <person name="Park H."/>
            <person name="Plett J.M."/>
            <person name="Magnuson J."/>
            <person name="Spatafora J.W."/>
            <person name="Nagy L.G."/>
            <person name="Henrissat B."/>
            <person name="Grigoriev I.V."/>
            <person name="Yang Z.L."/>
            <person name="Xu J."/>
            <person name="Martin F.M."/>
        </authorList>
    </citation>
    <scope>NUCLEOTIDE SEQUENCE</scope>
    <source>
        <strain evidence="15">KKN 215</strain>
    </source>
</reference>
<feature type="domain" description="Helicase C-terminal" evidence="14">
    <location>
        <begin position="1111"/>
        <end position="1276"/>
    </location>
</feature>
<keyword evidence="3" id="KW-0547">Nucleotide-binding</keyword>
<feature type="region of interest" description="Disordered" evidence="11">
    <location>
        <begin position="157"/>
        <end position="176"/>
    </location>
</feature>
<dbReference type="PROSITE" id="PS50089">
    <property type="entry name" value="ZF_RING_2"/>
    <property type="match status" value="1"/>
</dbReference>
<keyword evidence="10" id="KW-0175">Coiled coil</keyword>
<evidence type="ECO:0000259" key="14">
    <source>
        <dbReference type="PROSITE" id="PS51194"/>
    </source>
</evidence>
<dbReference type="CDD" id="cd18793">
    <property type="entry name" value="SF2_C_SNF"/>
    <property type="match status" value="1"/>
</dbReference>
<dbReference type="GO" id="GO:0004386">
    <property type="term" value="F:helicase activity"/>
    <property type="evidence" value="ECO:0007669"/>
    <property type="project" value="UniProtKB-KW"/>
</dbReference>
<keyword evidence="4 9" id="KW-0863">Zinc-finger</keyword>
<evidence type="ECO:0000256" key="10">
    <source>
        <dbReference type="SAM" id="Coils"/>
    </source>
</evidence>
<dbReference type="Proteomes" id="UP000813824">
    <property type="component" value="Unassembled WGS sequence"/>
</dbReference>
<dbReference type="EMBL" id="JAEVFJ010000021">
    <property type="protein sequence ID" value="KAH8097049.1"/>
    <property type="molecule type" value="Genomic_DNA"/>
</dbReference>
<keyword evidence="8" id="KW-0067">ATP-binding</keyword>
<dbReference type="GO" id="GO:0008270">
    <property type="term" value="F:zinc ion binding"/>
    <property type="evidence" value="ECO:0007669"/>
    <property type="project" value="UniProtKB-KW"/>
</dbReference>
<dbReference type="Pfam" id="PF00271">
    <property type="entry name" value="Helicase_C"/>
    <property type="match status" value="1"/>
</dbReference>
<comment type="caution">
    <text evidence="15">The sequence shown here is derived from an EMBL/GenBank/DDBJ whole genome shotgun (WGS) entry which is preliminary data.</text>
</comment>
<keyword evidence="6" id="KW-0347">Helicase</keyword>
<dbReference type="PROSITE" id="PS00518">
    <property type="entry name" value="ZF_RING_1"/>
    <property type="match status" value="1"/>
</dbReference>
<feature type="coiled-coil region" evidence="10">
    <location>
        <begin position="281"/>
        <end position="332"/>
    </location>
</feature>
<dbReference type="PANTHER" id="PTHR45626:SF16">
    <property type="entry name" value="ATP-DEPENDENT HELICASE ULS1"/>
    <property type="match status" value="1"/>
</dbReference>
<evidence type="ECO:0000256" key="7">
    <source>
        <dbReference type="ARBA" id="ARBA00022833"/>
    </source>
</evidence>
<dbReference type="InterPro" id="IPR017907">
    <property type="entry name" value="Znf_RING_CS"/>
</dbReference>
<name>A0A8K0UKT6_9AGAR</name>
<dbReference type="OrthoDB" id="423559at2759"/>
<evidence type="ECO:0000256" key="3">
    <source>
        <dbReference type="ARBA" id="ARBA00022741"/>
    </source>
</evidence>
<feature type="compositionally biased region" description="Basic residues" evidence="11">
    <location>
        <begin position="1048"/>
        <end position="1061"/>
    </location>
</feature>
<dbReference type="InterPro" id="IPR000330">
    <property type="entry name" value="SNF2_N"/>
</dbReference>
<dbReference type="GO" id="GO:0000724">
    <property type="term" value="P:double-strand break repair via homologous recombination"/>
    <property type="evidence" value="ECO:0007669"/>
    <property type="project" value="TreeGrafter"/>
</dbReference>
<keyword evidence="5" id="KW-0378">Hydrolase</keyword>
<dbReference type="GO" id="GO:0005524">
    <property type="term" value="F:ATP binding"/>
    <property type="evidence" value="ECO:0007669"/>
    <property type="project" value="UniProtKB-KW"/>
</dbReference>
<dbReference type="SMART" id="SM00487">
    <property type="entry name" value="DEXDc"/>
    <property type="match status" value="1"/>
</dbReference>
<evidence type="ECO:0000256" key="6">
    <source>
        <dbReference type="ARBA" id="ARBA00022806"/>
    </source>
</evidence>
<feature type="compositionally biased region" description="Acidic residues" evidence="11">
    <location>
        <begin position="617"/>
        <end position="626"/>
    </location>
</feature>
<dbReference type="InterPro" id="IPR038718">
    <property type="entry name" value="SNF2-like_sf"/>
</dbReference>
<feature type="compositionally biased region" description="Low complexity" evidence="11">
    <location>
        <begin position="126"/>
        <end position="139"/>
    </location>
</feature>
<gene>
    <name evidence="15" type="ORF">BXZ70DRAFT_1009371</name>
</gene>
<feature type="region of interest" description="Disordered" evidence="11">
    <location>
        <begin position="596"/>
        <end position="636"/>
    </location>
</feature>
<keyword evidence="7" id="KW-0862">Zinc</keyword>
<dbReference type="PROSITE" id="PS51192">
    <property type="entry name" value="HELICASE_ATP_BIND_1"/>
    <property type="match status" value="1"/>
</dbReference>
<dbReference type="CDD" id="cd18008">
    <property type="entry name" value="DEXDc_SHPRH-like"/>
    <property type="match status" value="1"/>
</dbReference>
<feature type="compositionally biased region" description="Basic residues" evidence="11">
    <location>
        <begin position="601"/>
        <end position="611"/>
    </location>
</feature>
<evidence type="ECO:0000256" key="8">
    <source>
        <dbReference type="ARBA" id="ARBA00022840"/>
    </source>
</evidence>
<proteinExistence type="inferred from homology"/>
<evidence type="ECO:0000259" key="12">
    <source>
        <dbReference type="PROSITE" id="PS50089"/>
    </source>
</evidence>
<dbReference type="SUPFAM" id="SSF52540">
    <property type="entry name" value="P-loop containing nucleoside triphosphate hydrolases"/>
    <property type="match status" value="2"/>
</dbReference>
<organism evidence="15 16">
    <name type="scientific">Cristinia sonorae</name>
    <dbReference type="NCBI Taxonomy" id="1940300"/>
    <lineage>
        <taxon>Eukaryota</taxon>
        <taxon>Fungi</taxon>
        <taxon>Dikarya</taxon>
        <taxon>Basidiomycota</taxon>
        <taxon>Agaricomycotina</taxon>
        <taxon>Agaricomycetes</taxon>
        <taxon>Agaricomycetidae</taxon>
        <taxon>Agaricales</taxon>
        <taxon>Pleurotineae</taxon>
        <taxon>Stephanosporaceae</taxon>
        <taxon>Cristinia</taxon>
    </lineage>
</organism>
<sequence length="1285" mass="143297">MSPDALEVLARKQLGLESSAKVPVDYIDELKRHVMLYEHDTNFTVTLQPSVGYGFVTCLENGCKNERINLVARFRTGDGGLRVGLGSLASYRVHIADHPTHQKERLKRVKAELGIKREDTPTLLLSSPHTPKSASSSASMDRKPSILSAGRRASILTALDSPTSSPSKPSTPTPTPLVRQALARSASMSAGASASLAAVKPEPREAVLPKKRTSDVALTSNTAARGRVVSYKKPKLEEDIPPPVVQQRPPPVQQTQTGAAYSQAVASLAKQEDTSEIREKLKIVQSQISRATELRAKLNRKAAKTKSDKTRLAKYDREIRELEHRKEQYNAALPSVKPLSRSNSFPKVPVASGSNMQLQTAAHVHLAAAYNQPMPAAVPVASGSAVKVEDTKNFVSANDVKMLYGPSDDEDETYDEQGNWHGRGYDHFRGPVAKADDIEQFLMNAGNAENFDGNATLDQALQKLGLDSLVRPLPGMEIPLMPHQAIGVAWMLNKEAGPNKGGILADEMGLGKTVQMISVIATNRSDNPLYKTTLIIAPVALLDQWQLEIDMKTNLDLKSIIYHGSNKVKKVEDLRKYDIVLTTFQTLALEWPDPELEEKERKKKKKAGKKGKKDDNWIVDESDDDGGSSRLQRRKKKSPGLLLQMEFYRVVIDEAQNIRNKRTRVSRAVTQLSAKYRWCLTGTPIINSLSDAYGYIRFLGIRPWYDWTEFNSHIAIKEKKRPDLASVRLQTIFSTILLRRKKDSMLDGKPLVTLPPKTVNLRKLDFSTEERAIYQMVELKSQNIFNRFLRAGTVLKNYHQVLVMLLRLRQICSHPSLIQEDGVAFVGPDEAADGPHDKHSELTRAAQEVSAEFVERMKAKLKETVLERMAAEKESADATIEGEECPICYDTYTDPVVTACTHVFCKECITNVLNGAPRQDANEPNQYKADERPCPTCRGPISHKKLFARQAFEPTNAELAVATGANIKDEDDDVIMIDDMADVKGKGKARPAPGRALRVRKPTRRVVDSEDEEEDDGSDDSMSDFIVDDDEDVDGDETWDARREARRASRRQSKGKGKASLKRVILSDDEEEDEEEKEVIFGAKPRVPVDIPKEKIALLPRFLPSTKMKYMMNSLLEWAESHPDEKTLVISQWTQCLSLVSDYLTEHGFVHVKYQGDMSRNQRDVAVRVFMAKDRAMVMLMSLKCGGVGLNLTRANRVISLDLGWSEAIESQAFDRVHRLGQQREVVVERLVIKDTVEDRVLALQERKKNLADGSLGEGNGKKVGRLSVKELANLFGLNHHGGLL</sequence>
<evidence type="ECO:0000256" key="5">
    <source>
        <dbReference type="ARBA" id="ARBA00022801"/>
    </source>
</evidence>
<feature type="region of interest" description="Disordered" evidence="11">
    <location>
        <begin position="984"/>
        <end position="1069"/>
    </location>
</feature>